<evidence type="ECO:0000256" key="1">
    <source>
        <dbReference type="SAM" id="MobiDB-lite"/>
    </source>
</evidence>
<feature type="region of interest" description="Disordered" evidence="1">
    <location>
        <begin position="1"/>
        <end position="34"/>
    </location>
</feature>
<comment type="caution">
    <text evidence="4">The sequence shown here is derived from an EMBL/GenBank/DDBJ whole genome shotgun (WGS) entry which is preliminary data.</text>
</comment>
<evidence type="ECO:0000313" key="4">
    <source>
        <dbReference type="EMBL" id="RVX03699.1"/>
    </source>
</evidence>
<sequence length="370" mass="41879">MKQAMKESRRIFEEGRQEHQKGGSSSQPSNAKRGLTRSFSVREGVSIHLKGIDPYKFSSKHKSIKNLFSTKGMKKVGKAISKFFLFNAIPFNATNSGPYYQSMIDTIVEAGPDIKGLTGYQIEIHIWKRRCKSLRTKKPIINFMIYCDRSMIYHSSVGTTNIPKIANNIFSLMDKVVEEVEEENVVQVVINNEASFKATGEVQTIMEPLVKVLKLVYQDKKPILSIIYEAMDRAKLDIKASVKQWEKYWEVIDRRWEGQLHRHLHAVFPLMKKVEKQFMKMMVPQIIELVGIQVMLHKKEMLIPVVKVRLLEQFLQVLVVMMVTMGAVGGVVALVGAVEELVVLAGEGTGRDGSIGGGYVTQVDRGMSWA</sequence>
<dbReference type="Pfam" id="PF04937">
    <property type="entry name" value="DUF659"/>
    <property type="match status" value="1"/>
</dbReference>
<dbReference type="EMBL" id="QGNW01000064">
    <property type="protein sequence ID" value="RVX03699.1"/>
    <property type="molecule type" value="Genomic_DNA"/>
</dbReference>
<proteinExistence type="predicted"/>
<feature type="compositionally biased region" description="Basic and acidic residues" evidence="1">
    <location>
        <begin position="1"/>
        <end position="21"/>
    </location>
</feature>
<dbReference type="PANTHER" id="PTHR32166:SF105">
    <property type="entry name" value="HAT DIMERIZATION DOMAIN-CONTAINING PROTEIN"/>
    <property type="match status" value="1"/>
</dbReference>
<accession>A0A438J402</accession>
<name>A0A438J402_VITVI</name>
<dbReference type="PANTHER" id="PTHR32166">
    <property type="entry name" value="OSJNBA0013A04.12 PROTEIN"/>
    <property type="match status" value="1"/>
</dbReference>
<feature type="domain" description="DUF659" evidence="3">
    <location>
        <begin position="136"/>
        <end position="201"/>
    </location>
</feature>
<reference evidence="4 5" key="1">
    <citation type="journal article" date="2018" name="PLoS Genet.">
        <title>Population sequencing reveals clonal diversity and ancestral inbreeding in the grapevine cultivar Chardonnay.</title>
        <authorList>
            <person name="Roach M.J."/>
            <person name="Johnson D.L."/>
            <person name="Bohlmann J."/>
            <person name="van Vuuren H.J."/>
            <person name="Jones S.J."/>
            <person name="Pretorius I.S."/>
            <person name="Schmidt S.A."/>
            <person name="Borneman A.R."/>
        </authorList>
    </citation>
    <scope>NUCLEOTIDE SEQUENCE [LARGE SCALE GENOMIC DNA]</scope>
    <source>
        <strain evidence="5">cv. Chardonnay</strain>
        <tissue evidence="4">Leaf</tissue>
    </source>
</reference>
<evidence type="ECO:0000259" key="3">
    <source>
        <dbReference type="Pfam" id="PF04937"/>
    </source>
</evidence>
<dbReference type="InterPro" id="IPR007021">
    <property type="entry name" value="DUF659"/>
</dbReference>
<gene>
    <name evidence="4" type="ORF">CK203_023115</name>
</gene>
<keyword evidence="2" id="KW-0812">Transmembrane</keyword>
<keyword evidence="2" id="KW-0472">Membrane</keyword>
<protein>
    <recommendedName>
        <fullName evidence="3">DUF659 domain-containing protein</fullName>
    </recommendedName>
</protein>
<evidence type="ECO:0000313" key="5">
    <source>
        <dbReference type="Proteomes" id="UP000288805"/>
    </source>
</evidence>
<keyword evidence="2" id="KW-1133">Transmembrane helix</keyword>
<feature type="transmembrane region" description="Helical" evidence="2">
    <location>
        <begin position="316"/>
        <end position="338"/>
    </location>
</feature>
<dbReference type="Proteomes" id="UP000288805">
    <property type="component" value="Unassembled WGS sequence"/>
</dbReference>
<evidence type="ECO:0000256" key="2">
    <source>
        <dbReference type="SAM" id="Phobius"/>
    </source>
</evidence>
<dbReference type="AlphaFoldDB" id="A0A438J402"/>
<organism evidence="4 5">
    <name type="scientific">Vitis vinifera</name>
    <name type="common">Grape</name>
    <dbReference type="NCBI Taxonomy" id="29760"/>
    <lineage>
        <taxon>Eukaryota</taxon>
        <taxon>Viridiplantae</taxon>
        <taxon>Streptophyta</taxon>
        <taxon>Embryophyta</taxon>
        <taxon>Tracheophyta</taxon>
        <taxon>Spermatophyta</taxon>
        <taxon>Magnoliopsida</taxon>
        <taxon>eudicotyledons</taxon>
        <taxon>Gunneridae</taxon>
        <taxon>Pentapetalae</taxon>
        <taxon>rosids</taxon>
        <taxon>Vitales</taxon>
        <taxon>Vitaceae</taxon>
        <taxon>Viteae</taxon>
        <taxon>Vitis</taxon>
    </lineage>
</organism>